<dbReference type="EMBL" id="DF974677">
    <property type="protein sequence ID" value="GAU50032.1"/>
    <property type="molecule type" value="Genomic_DNA"/>
</dbReference>
<evidence type="ECO:0000259" key="4">
    <source>
        <dbReference type="PROSITE" id="PS50069"/>
    </source>
</evidence>
<dbReference type="InterPro" id="IPR036390">
    <property type="entry name" value="WH_DNA-bd_sf"/>
</dbReference>
<sequence>MLRLIQMENFELVNMLCGDKYEDLGRMYNLFDRVTSGLMKICEVMTSQIRESLKQIVIDTERLKDPVEFVQSLLDEKDKYDKIRNYMLQKGLKGVSEDDAEITLVKVMMLFRYLQDKDVFAKYYIKHLAKRLLSGKTVSDDAENCLIVKGRDVLRNEPMSKDVSEDDEFFVNDKFSSKLYKEEDRKSQIDAAILRIMKSRKQLDHNNLIAEVAKQLQSRFLANPTELKRHRLSLLLRGTFWREIIVTENCIDILLKIGTLFLFQ</sequence>
<evidence type="ECO:0000313" key="5">
    <source>
        <dbReference type="EMBL" id="GAU50032.1"/>
    </source>
</evidence>
<evidence type="ECO:0000256" key="1">
    <source>
        <dbReference type="ARBA" id="ARBA00006019"/>
    </source>
</evidence>
<dbReference type="OrthoDB" id="27073at2759"/>
<dbReference type="InterPro" id="IPR019559">
    <property type="entry name" value="Cullin_neddylation_domain"/>
</dbReference>
<dbReference type="SUPFAM" id="SSF46785">
    <property type="entry name" value="Winged helix' DNA-binding domain"/>
    <property type="match status" value="1"/>
</dbReference>
<dbReference type="Gene3D" id="6.10.280.240">
    <property type="match status" value="1"/>
</dbReference>
<dbReference type="Proteomes" id="UP000242715">
    <property type="component" value="Unassembled WGS sequence"/>
</dbReference>
<protein>
    <recommendedName>
        <fullName evidence="4">Cullin family profile domain-containing protein</fullName>
    </recommendedName>
</protein>
<dbReference type="GO" id="GO:0006511">
    <property type="term" value="P:ubiquitin-dependent protein catabolic process"/>
    <property type="evidence" value="ECO:0007669"/>
    <property type="project" value="InterPro"/>
</dbReference>
<dbReference type="SUPFAM" id="SSF74788">
    <property type="entry name" value="Cullin repeat-like"/>
    <property type="match status" value="1"/>
</dbReference>
<dbReference type="PROSITE" id="PS50069">
    <property type="entry name" value="CULLIN_2"/>
    <property type="match status" value="1"/>
</dbReference>
<comment type="similarity">
    <text evidence="1 2 3">Belongs to the cullin family.</text>
</comment>
<dbReference type="SUPFAM" id="SSF75632">
    <property type="entry name" value="Cullin homology domain"/>
    <property type="match status" value="1"/>
</dbReference>
<accession>A0A2Z6PI23</accession>
<dbReference type="Gene3D" id="1.10.10.10">
    <property type="entry name" value="Winged helix-like DNA-binding domain superfamily/Winged helix DNA-binding domain"/>
    <property type="match status" value="1"/>
</dbReference>
<dbReference type="SMART" id="SM00182">
    <property type="entry name" value="CULLIN"/>
    <property type="match status" value="1"/>
</dbReference>
<dbReference type="InterPro" id="IPR036317">
    <property type="entry name" value="Cullin_homology_sf"/>
</dbReference>
<dbReference type="Gene3D" id="1.20.1310.10">
    <property type="entry name" value="Cullin Repeats"/>
    <property type="match status" value="1"/>
</dbReference>
<reference evidence="6" key="1">
    <citation type="journal article" date="2017" name="Front. Plant Sci.">
        <title>Climate Clever Clovers: New Paradigm to Reduce the Environmental Footprint of Ruminants by Breeding Low Methanogenic Forages Utilizing Haplotype Variation.</title>
        <authorList>
            <person name="Kaur P."/>
            <person name="Appels R."/>
            <person name="Bayer P.E."/>
            <person name="Keeble-Gagnere G."/>
            <person name="Wang J."/>
            <person name="Hirakawa H."/>
            <person name="Shirasawa K."/>
            <person name="Vercoe P."/>
            <person name="Stefanova K."/>
            <person name="Durmic Z."/>
            <person name="Nichols P."/>
            <person name="Revell C."/>
            <person name="Isobe S.N."/>
            <person name="Edwards D."/>
            <person name="Erskine W."/>
        </authorList>
    </citation>
    <scope>NUCLEOTIDE SEQUENCE [LARGE SCALE GENOMIC DNA]</scope>
    <source>
        <strain evidence="6">cv. Daliak</strain>
    </source>
</reference>
<dbReference type="Pfam" id="PF00888">
    <property type="entry name" value="Cullin"/>
    <property type="match status" value="2"/>
</dbReference>
<name>A0A2Z6PI23_TRISU</name>
<gene>
    <name evidence="5" type="ORF">TSUD_240250</name>
</gene>
<organism evidence="5 6">
    <name type="scientific">Trifolium subterraneum</name>
    <name type="common">Subterranean clover</name>
    <dbReference type="NCBI Taxonomy" id="3900"/>
    <lineage>
        <taxon>Eukaryota</taxon>
        <taxon>Viridiplantae</taxon>
        <taxon>Streptophyta</taxon>
        <taxon>Embryophyta</taxon>
        <taxon>Tracheophyta</taxon>
        <taxon>Spermatophyta</taxon>
        <taxon>Magnoliopsida</taxon>
        <taxon>eudicotyledons</taxon>
        <taxon>Gunneridae</taxon>
        <taxon>Pentapetalae</taxon>
        <taxon>rosids</taxon>
        <taxon>fabids</taxon>
        <taxon>Fabales</taxon>
        <taxon>Fabaceae</taxon>
        <taxon>Papilionoideae</taxon>
        <taxon>50 kb inversion clade</taxon>
        <taxon>NPAAA clade</taxon>
        <taxon>Hologalegina</taxon>
        <taxon>IRL clade</taxon>
        <taxon>Trifolieae</taxon>
        <taxon>Trifolium</taxon>
    </lineage>
</organism>
<dbReference type="InterPro" id="IPR001373">
    <property type="entry name" value="Cullin_N"/>
</dbReference>
<evidence type="ECO:0000256" key="2">
    <source>
        <dbReference type="PROSITE-ProRule" id="PRU00330"/>
    </source>
</evidence>
<proteinExistence type="inferred from homology"/>
<dbReference type="GO" id="GO:0031625">
    <property type="term" value="F:ubiquitin protein ligase binding"/>
    <property type="evidence" value="ECO:0007669"/>
    <property type="project" value="InterPro"/>
</dbReference>
<dbReference type="PANTHER" id="PTHR11932">
    <property type="entry name" value="CULLIN"/>
    <property type="match status" value="1"/>
</dbReference>
<dbReference type="Pfam" id="PF10557">
    <property type="entry name" value="Cullin_Nedd8"/>
    <property type="match status" value="1"/>
</dbReference>
<keyword evidence="6" id="KW-1185">Reference proteome</keyword>
<dbReference type="SMART" id="SM00884">
    <property type="entry name" value="Cullin_Nedd8"/>
    <property type="match status" value="1"/>
</dbReference>
<dbReference type="InterPro" id="IPR016158">
    <property type="entry name" value="Cullin_homology"/>
</dbReference>
<dbReference type="InterPro" id="IPR036388">
    <property type="entry name" value="WH-like_DNA-bd_sf"/>
</dbReference>
<dbReference type="InterPro" id="IPR016159">
    <property type="entry name" value="Cullin_repeat-like_dom_sf"/>
</dbReference>
<feature type="domain" description="Cullin family profile" evidence="4">
    <location>
        <begin position="75"/>
        <end position="149"/>
    </location>
</feature>
<evidence type="ECO:0000256" key="3">
    <source>
        <dbReference type="RuleBase" id="RU003829"/>
    </source>
</evidence>
<evidence type="ECO:0000313" key="6">
    <source>
        <dbReference type="Proteomes" id="UP000242715"/>
    </source>
</evidence>
<dbReference type="AlphaFoldDB" id="A0A2Z6PI23"/>
<dbReference type="InterPro" id="IPR045093">
    <property type="entry name" value="Cullin"/>
</dbReference>